<dbReference type="RefSeq" id="WP_089368380.1">
    <property type="nucleotide sequence ID" value="NZ_BJXZ01000061.1"/>
</dbReference>
<evidence type="ECO:0000313" key="3">
    <source>
        <dbReference type="Proteomes" id="UP000198329"/>
    </source>
</evidence>
<dbReference type="EMBL" id="CP011036">
    <property type="protein sequence ID" value="ASM54337.1"/>
    <property type="molecule type" value="Genomic_DNA"/>
</dbReference>
<keyword evidence="1" id="KW-0472">Membrane</keyword>
<dbReference type="GeneID" id="300941975"/>
<dbReference type="Proteomes" id="UP000198329">
    <property type="component" value="Chromosome I"/>
</dbReference>
<keyword evidence="1" id="KW-0812">Transmembrane</keyword>
<feature type="transmembrane region" description="Helical" evidence="1">
    <location>
        <begin position="7"/>
        <end position="25"/>
    </location>
</feature>
<sequence length="228" mass="26750">MRFILSINKIINVLFLIFLSVILLNDLWFHKLPELFDGGERLLNSVYNLAMGYLVSYVFYLIVVRYKEYKDEVHINSVILPLVNEVIKSNELINECLRDTDKSETLNLSDIESLKKFLKQNKLNDNIPRATGTFLYTPATWADFLEGQKQLSRKNIQRAFSFISHLDPELIRLLTKLDNSHYYNLLVFISKFSDVQKKSDMENLAESYFEYNKSVVELKNYKHTCLVS</sequence>
<evidence type="ECO:0000313" key="2">
    <source>
        <dbReference type="EMBL" id="ASM54337.1"/>
    </source>
</evidence>
<accession>A0AAC9UKA8</accession>
<name>A0AAC9UKA8_9GAMM</name>
<protein>
    <submittedName>
        <fullName evidence="2">Uncharacterized protein</fullName>
    </submittedName>
</protein>
<evidence type="ECO:0000256" key="1">
    <source>
        <dbReference type="SAM" id="Phobius"/>
    </source>
</evidence>
<organism evidence="2 3">
    <name type="scientific">Pseudoalteromonas nigrifaciens</name>
    <dbReference type="NCBI Taxonomy" id="28109"/>
    <lineage>
        <taxon>Bacteria</taxon>
        <taxon>Pseudomonadati</taxon>
        <taxon>Pseudomonadota</taxon>
        <taxon>Gammaproteobacteria</taxon>
        <taxon>Alteromonadales</taxon>
        <taxon>Pseudoalteromonadaceae</taxon>
        <taxon>Pseudoalteromonas</taxon>
    </lineage>
</organism>
<gene>
    <name evidence="2" type="ORF">PNIG_a2305</name>
</gene>
<dbReference type="AlphaFoldDB" id="A0AAC9UKA8"/>
<dbReference type="KEGG" id="png:PNIG_a2305"/>
<keyword evidence="3" id="KW-1185">Reference proteome</keyword>
<feature type="transmembrane region" description="Helical" evidence="1">
    <location>
        <begin position="45"/>
        <end position="64"/>
    </location>
</feature>
<reference evidence="2 3" key="1">
    <citation type="submission" date="2015-03" db="EMBL/GenBank/DDBJ databases">
        <authorList>
            <person name="Xie B.-B."/>
            <person name="Rong J.-C."/>
            <person name="Qin Q.-L."/>
            <person name="Zhang Y.-Z."/>
        </authorList>
    </citation>
    <scope>NUCLEOTIDE SEQUENCE [LARGE SCALE GENOMIC DNA]</scope>
    <source>
        <strain evidence="2 3">KMM 661</strain>
    </source>
</reference>
<keyword evidence="1" id="KW-1133">Transmembrane helix</keyword>
<proteinExistence type="predicted"/>